<organism evidence="3 4">
    <name type="scientific">Anisodus tanguticus</name>
    <dbReference type="NCBI Taxonomy" id="243964"/>
    <lineage>
        <taxon>Eukaryota</taxon>
        <taxon>Viridiplantae</taxon>
        <taxon>Streptophyta</taxon>
        <taxon>Embryophyta</taxon>
        <taxon>Tracheophyta</taxon>
        <taxon>Spermatophyta</taxon>
        <taxon>Magnoliopsida</taxon>
        <taxon>eudicotyledons</taxon>
        <taxon>Gunneridae</taxon>
        <taxon>Pentapetalae</taxon>
        <taxon>asterids</taxon>
        <taxon>lamiids</taxon>
        <taxon>Solanales</taxon>
        <taxon>Solanaceae</taxon>
        <taxon>Solanoideae</taxon>
        <taxon>Hyoscyameae</taxon>
        <taxon>Anisodus</taxon>
    </lineage>
</organism>
<evidence type="ECO:0000256" key="1">
    <source>
        <dbReference type="PROSITE-ProRule" id="PRU00703"/>
    </source>
</evidence>
<dbReference type="AlphaFoldDB" id="A0AAE1STE2"/>
<dbReference type="PANTHER" id="PTHR47476">
    <property type="match status" value="1"/>
</dbReference>
<name>A0AAE1STE2_9SOLA</name>
<dbReference type="InterPro" id="IPR000644">
    <property type="entry name" value="CBS_dom"/>
</dbReference>
<dbReference type="InterPro" id="IPR046342">
    <property type="entry name" value="CBS_dom_sf"/>
</dbReference>
<dbReference type="SUPFAM" id="SSF54631">
    <property type="entry name" value="CBS-domain pair"/>
    <property type="match status" value="1"/>
</dbReference>
<evidence type="ECO:0000259" key="2">
    <source>
        <dbReference type="PROSITE" id="PS51371"/>
    </source>
</evidence>
<evidence type="ECO:0000313" key="3">
    <source>
        <dbReference type="EMBL" id="KAK4375792.1"/>
    </source>
</evidence>
<dbReference type="Proteomes" id="UP001291623">
    <property type="component" value="Unassembled WGS sequence"/>
</dbReference>
<keyword evidence="1" id="KW-0129">CBS domain</keyword>
<dbReference type="EMBL" id="JAVYJV010000003">
    <property type="protein sequence ID" value="KAK4375792.1"/>
    <property type="molecule type" value="Genomic_DNA"/>
</dbReference>
<sequence length="164" mass="18108">MGARNLSKEEYAANHPAGRIGKSLIFKVFCRESWKVSLWLIDRLLCSLGWKEFPSNADVAVVEVSWSISDFLLIAGRADIGGNLNPFGLEGWVRRTEIDLRLGSVEFHLSNLQKPRTIGPDAMAVEAMQKMESPPSPVQFLPVIDHENVLISIVTLHGLVSAGL</sequence>
<keyword evidence="4" id="KW-1185">Reference proteome</keyword>
<dbReference type="PANTHER" id="PTHR47476:SF2">
    <property type="entry name" value="ARABINOSE 5-PHOSPHATE ISOMERASE-RELATED"/>
    <property type="match status" value="1"/>
</dbReference>
<evidence type="ECO:0000313" key="4">
    <source>
        <dbReference type="Proteomes" id="UP001291623"/>
    </source>
</evidence>
<dbReference type="PROSITE" id="PS51371">
    <property type="entry name" value="CBS"/>
    <property type="match status" value="1"/>
</dbReference>
<gene>
    <name evidence="3" type="ORF">RND71_006469</name>
</gene>
<protein>
    <recommendedName>
        <fullName evidence="2">CBS domain-containing protein</fullName>
    </recommendedName>
</protein>
<dbReference type="Pfam" id="PF00571">
    <property type="entry name" value="CBS"/>
    <property type="match status" value="1"/>
</dbReference>
<comment type="caution">
    <text evidence="3">The sequence shown here is derived from an EMBL/GenBank/DDBJ whole genome shotgun (WGS) entry which is preliminary data.</text>
</comment>
<proteinExistence type="predicted"/>
<dbReference type="Gene3D" id="3.10.580.10">
    <property type="entry name" value="CBS-domain"/>
    <property type="match status" value="1"/>
</dbReference>
<feature type="domain" description="CBS" evidence="2">
    <location>
        <begin position="109"/>
        <end position="164"/>
    </location>
</feature>
<reference evidence="3" key="1">
    <citation type="submission" date="2023-12" db="EMBL/GenBank/DDBJ databases">
        <title>Genome assembly of Anisodus tanguticus.</title>
        <authorList>
            <person name="Wang Y.-J."/>
        </authorList>
    </citation>
    <scope>NUCLEOTIDE SEQUENCE</scope>
    <source>
        <strain evidence="3">KB-2021</strain>
        <tissue evidence="3">Leaf</tissue>
    </source>
</reference>
<accession>A0AAE1STE2</accession>